<evidence type="ECO:0000256" key="6">
    <source>
        <dbReference type="SAM" id="MobiDB-lite"/>
    </source>
</evidence>
<dbReference type="GO" id="GO:0005886">
    <property type="term" value="C:plasma membrane"/>
    <property type="evidence" value="ECO:0007669"/>
    <property type="project" value="TreeGrafter"/>
</dbReference>
<protein>
    <recommendedName>
        <fullName evidence="2">histidine kinase</fullName>
        <ecNumber evidence="2">2.7.13.3</ecNumber>
    </recommendedName>
</protein>
<dbReference type="InterPro" id="IPR036890">
    <property type="entry name" value="HATPase_C_sf"/>
</dbReference>
<evidence type="ECO:0000259" key="8">
    <source>
        <dbReference type="PROSITE" id="PS50110"/>
    </source>
</evidence>
<dbReference type="EMBL" id="JAACJN010000218">
    <property type="protein sequence ID" value="KAF5360111.1"/>
    <property type="molecule type" value="Genomic_DNA"/>
</dbReference>
<dbReference type="SMART" id="SM00448">
    <property type="entry name" value="REC"/>
    <property type="match status" value="1"/>
</dbReference>
<reference evidence="9 10" key="1">
    <citation type="journal article" date="2020" name="ISME J.">
        <title>Uncovering the hidden diversity of litter-decomposition mechanisms in mushroom-forming fungi.</title>
        <authorList>
            <person name="Floudas D."/>
            <person name="Bentzer J."/>
            <person name="Ahren D."/>
            <person name="Johansson T."/>
            <person name="Persson P."/>
            <person name="Tunlid A."/>
        </authorList>
    </citation>
    <scope>NUCLEOTIDE SEQUENCE [LARGE SCALE GENOMIC DNA]</scope>
    <source>
        <strain evidence="9 10">CBS 406.79</strain>
    </source>
</reference>
<evidence type="ECO:0000256" key="1">
    <source>
        <dbReference type="ARBA" id="ARBA00000085"/>
    </source>
</evidence>
<evidence type="ECO:0000256" key="4">
    <source>
        <dbReference type="ARBA" id="ARBA00022777"/>
    </source>
</evidence>
<dbReference type="InterPro" id="IPR001789">
    <property type="entry name" value="Sig_transdc_resp-reg_receiver"/>
</dbReference>
<dbReference type="InterPro" id="IPR004358">
    <property type="entry name" value="Sig_transdc_His_kin-like_C"/>
</dbReference>
<dbReference type="PRINTS" id="PR00344">
    <property type="entry name" value="BCTRLSENSOR"/>
</dbReference>
<dbReference type="Gene3D" id="3.30.565.10">
    <property type="entry name" value="Histidine kinase-like ATPase, C-terminal domain"/>
    <property type="match status" value="1"/>
</dbReference>
<dbReference type="SMART" id="SM00387">
    <property type="entry name" value="HATPase_c"/>
    <property type="match status" value="1"/>
</dbReference>
<dbReference type="InterPro" id="IPR005467">
    <property type="entry name" value="His_kinase_dom"/>
</dbReference>
<evidence type="ECO:0000313" key="9">
    <source>
        <dbReference type="EMBL" id="KAF5360111.1"/>
    </source>
</evidence>
<keyword evidence="10" id="KW-1185">Reference proteome</keyword>
<dbReference type="PROSITE" id="PS50109">
    <property type="entry name" value="HIS_KIN"/>
    <property type="match status" value="1"/>
</dbReference>
<keyword evidence="3" id="KW-0808">Transferase</keyword>
<accession>A0A8H5LJY3</accession>
<dbReference type="PANTHER" id="PTHR43047:SF66">
    <property type="entry name" value="HISKA"/>
    <property type="match status" value="1"/>
</dbReference>
<dbReference type="EC" id="2.7.13.3" evidence="2"/>
<dbReference type="AlphaFoldDB" id="A0A8H5LJY3"/>
<evidence type="ECO:0000259" key="7">
    <source>
        <dbReference type="PROSITE" id="PS50109"/>
    </source>
</evidence>
<proteinExistence type="predicted"/>
<dbReference type="OrthoDB" id="60033at2759"/>
<gene>
    <name evidence="9" type="ORF">D9757_011734</name>
</gene>
<dbReference type="GO" id="GO:0000155">
    <property type="term" value="F:phosphorelay sensor kinase activity"/>
    <property type="evidence" value="ECO:0007669"/>
    <property type="project" value="TreeGrafter"/>
</dbReference>
<dbReference type="InterPro" id="IPR003594">
    <property type="entry name" value="HATPase_dom"/>
</dbReference>
<feature type="domain" description="Response regulatory" evidence="8">
    <location>
        <begin position="458"/>
        <end position="578"/>
    </location>
</feature>
<comment type="caution">
    <text evidence="9">The sequence shown here is derived from an EMBL/GenBank/DDBJ whole genome shotgun (WGS) entry which is preliminary data.</text>
</comment>
<keyword evidence="5" id="KW-0597">Phosphoprotein</keyword>
<dbReference type="PANTHER" id="PTHR43047">
    <property type="entry name" value="TWO-COMPONENT HISTIDINE PROTEIN KINASE"/>
    <property type="match status" value="1"/>
</dbReference>
<dbReference type="SUPFAM" id="SSF52172">
    <property type="entry name" value="CheY-like"/>
    <property type="match status" value="1"/>
</dbReference>
<dbReference type="Pfam" id="PF02518">
    <property type="entry name" value="HATPase_c"/>
    <property type="match status" value="1"/>
</dbReference>
<dbReference type="PROSITE" id="PS50110">
    <property type="entry name" value="RESPONSE_REGULATORY"/>
    <property type="match status" value="1"/>
</dbReference>
<keyword evidence="4" id="KW-0418">Kinase</keyword>
<sequence>MSAAGSIAKSLELEFNALEGSLNIMSKVLNDVLDFNRLDSGKLESLSKPYAFHQVMRSMFLPLRLATDARKLELIIDLDMNIDEVARRGAYRALGKDSESIETLLKEEPSGESHYGIVVGDETRLRQVVTNLASNACKFTPAGGKLTIRTRLIFPNVTSDSETEQQPKSDSENTLTMQNIERHNQSQGSLHRIVVRIEITDTGSGIPPKDMIHSKLFSAFNQTEQGRLQGGKGTGLGLALVRLIVKLSGGRLGVRSKVGQGSTFWVSGVASWYWRGAMLAVEDTAVLSPSIQNLTSKALLQSTQQRRNSVYSFTDGADNVRCPTLAPSSSLRSKQALHRLMDQGGSVELNLANYDSHSAVPTRMIGDRSTGSDIPLPYLTREDSSRSNLTTSQAKSEEHDDSDNTSEIRMTAKRYTSRPNRVPLPSPNAYPFDSESLLADKTFSVSAPSTPSFNQPLNVLVVDDDGLTRTLMKRMLERMGCVVTTAENGSLALDILLSRESDTKSSLPSPGNSEMLPRNSEHSFNIVFLDNQMPVLGGLKVVARLRDLGREDFVVGVTGNALVTDQQEYLAAGVDQSV</sequence>
<dbReference type="GO" id="GO:0009927">
    <property type="term" value="F:histidine phosphotransfer kinase activity"/>
    <property type="evidence" value="ECO:0007669"/>
    <property type="project" value="TreeGrafter"/>
</dbReference>
<name>A0A8H5LJY3_9AGAR</name>
<feature type="modified residue" description="4-aspartylphosphate" evidence="5">
    <location>
        <position position="530"/>
    </location>
</feature>
<evidence type="ECO:0000256" key="2">
    <source>
        <dbReference type="ARBA" id="ARBA00012438"/>
    </source>
</evidence>
<feature type="region of interest" description="Disordered" evidence="6">
    <location>
        <begin position="362"/>
        <end position="426"/>
    </location>
</feature>
<organism evidence="9 10">
    <name type="scientific">Collybiopsis confluens</name>
    <dbReference type="NCBI Taxonomy" id="2823264"/>
    <lineage>
        <taxon>Eukaryota</taxon>
        <taxon>Fungi</taxon>
        <taxon>Dikarya</taxon>
        <taxon>Basidiomycota</taxon>
        <taxon>Agaricomycotina</taxon>
        <taxon>Agaricomycetes</taxon>
        <taxon>Agaricomycetidae</taxon>
        <taxon>Agaricales</taxon>
        <taxon>Marasmiineae</taxon>
        <taxon>Omphalotaceae</taxon>
        <taxon>Collybiopsis</taxon>
    </lineage>
</organism>
<feature type="domain" description="Histidine kinase" evidence="7">
    <location>
        <begin position="25"/>
        <end position="267"/>
    </location>
</feature>
<evidence type="ECO:0000256" key="5">
    <source>
        <dbReference type="PROSITE-ProRule" id="PRU00169"/>
    </source>
</evidence>
<dbReference type="SUPFAM" id="SSF55874">
    <property type="entry name" value="ATPase domain of HSP90 chaperone/DNA topoisomerase II/histidine kinase"/>
    <property type="match status" value="1"/>
</dbReference>
<dbReference type="Proteomes" id="UP000518752">
    <property type="component" value="Unassembled WGS sequence"/>
</dbReference>
<comment type="catalytic activity">
    <reaction evidence="1">
        <text>ATP + protein L-histidine = ADP + protein N-phospho-L-histidine.</text>
        <dbReference type="EC" id="2.7.13.3"/>
    </reaction>
</comment>
<dbReference type="InterPro" id="IPR011006">
    <property type="entry name" value="CheY-like_superfamily"/>
</dbReference>
<dbReference type="CDD" id="cd17546">
    <property type="entry name" value="REC_hyHK_CKI1_RcsC-like"/>
    <property type="match status" value="1"/>
</dbReference>
<dbReference type="Gene3D" id="3.40.50.2300">
    <property type="match status" value="1"/>
</dbReference>
<evidence type="ECO:0000256" key="3">
    <source>
        <dbReference type="ARBA" id="ARBA00022679"/>
    </source>
</evidence>
<evidence type="ECO:0000313" key="10">
    <source>
        <dbReference type="Proteomes" id="UP000518752"/>
    </source>
</evidence>